<comment type="catalytic activity">
    <reaction evidence="10">
        <text>L-threonyl-[protein] + ATP = O-phospho-L-threonyl-[protein] + ADP + H(+)</text>
        <dbReference type="Rhea" id="RHEA:46608"/>
        <dbReference type="Rhea" id="RHEA-COMP:11060"/>
        <dbReference type="Rhea" id="RHEA-COMP:11605"/>
        <dbReference type="ChEBI" id="CHEBI:15378"/>
        <dbReference type="ChEBI" id="CHEBI:30013"/>
        <dbReference type="ChEBI" id="CHEBI:30616"/>
        <dbReference type="ChEBI" id="CHEBI:61977"/>
        <dbReference type="ChEBI" id="CHEBI:456216"/>
        <dbReference type="EC" id="2.7.11.1"/>
    </reaction>
</comment>
<keyword evidence="6" id="KW-0547">Nucleotide-binding</keyword>
<keyword evidence="3" id="KW-0723">Serine/threonine-protein kinase</keyword>
<keyword evidence="4" id="KW-0808">Transferase</keyword>
<dbReference type="InterPro" id="IPR047117">
    <property type="entry name" value="PERK1-13-like"/>
</dbReference>
<evidence type="ECO:0000256" key="3">
    <source>
        <dbReference type="ARBA" id="ARBA00022527"/>
    </source>
</evidence>
<dbReference type="GO" id="GO:0005524">
    <property type="term" value="F:ATP binding"/>
    <property type="evidence" value="ECO:0007669"/>
    <property type="project" value="UniProtKB-KW"/>
</dbReference>
<keyword evidence="8" id="KW-1133">Transmembrane helix</keyword>
<keyword evidence="9" id="KW-0472">Membrane</keyword>
<proteinExistence type="predicted"/>
<evidence type="ECO:0000256" key="10">
    <source>
        <dbReference type="ARBA" id="ARBA00047899"/>
    </source>
</evidence>
<dbReference type="GO" id="GO:0004674">
    <property type="term" value="F:protein serine/threonine kinase activity"/>
    <property type="evidence" value="ECO:0007669"/>
    <property type="project" value="UniProtKB-KW"/>
</dbReference>
<keyword evidence="7" id="KW-0067">ATP-binding</keyword>
<keyword evidence="5" id="KW-0812">Transmembrane</keyword>
<dbReference type="SUPFAM" id="SSF56112">
    <property type="entry name" value="Protein kinase-like (PK-like)"/>
    <property type="match status" value="1"/>
</dbReference>
<evidence type="ECO:0000256" key="8">
    <source>
        <dbReference type="ARBA" id="ARBA00022989"/>
    </source>
</evidence>
<dbReference type="OrthoDB" id="681355at2759"/>
<dbReference type="Proteomes" id="UP000631114">
    <property type="component" value="Unassembled WGS sequence"/>
</dbReference>
<dbReference type="Pfam" id="PF07714">
    <property type="entry name" value="PK_Tyr_Ser-Thr"/>
    <property type="match status" value="1"/>
</dbReference>
<sequence>MYERSSEVSLLSRIHHRNLVQFLVYCQEEGKSILVYDYMHNGTLKEHLYGECVLSLKTVILFLWSNDYLYSKDLLARERSFPLNPTTNPDAELGYGGGNIDPVKVVGPGLVYDAIEGDYLKFLCSIWILLRAEVKLVETFWPFERIIGSLGN</sequence>
<evidence type="ECO:0000313" key="13">
    <source>
        <dbReference type="EMBL" id="KAF9606623.1"/>
    </source>
</evidence>
<keyword evidence="3" id="KW-0418">Kinase</keyword>
<evidence type="ECO:0000256" key="9">
    <source>
        <dbReference type="ARBA" id="ARBA00023136"/>
    </source>
</evidence>
<dbReference type="GO" id="GO:0005886">
    <property type="term" value="C:plasma membrane"/>
    <property type="evidence" value="ECO:0007669"/>
    <property type="project" value="UniProtKB-SubCell"/>
</dbReference>
<keyword evidence="14" id="KW-1185">Reference proteome</keyword>
<evidence type="ECO:0000256" key="7">
    <source>
        <dbReference type="ARBA" id="ARBA00022840"/>
    </source>
</evidence>
<feature type="domain" description="Serine-threonine/tyrosine-protein kinase catalytic" evidence="12">
    <location>
        <begin position="6"/>
        <end position="50"/>
    </location>
</feature>
<comment type="subcellular location">
    <subcellularLocation>
        <location evidence="1">Cell membrane</location>
        <topology evidence="1">Single-pass membrane protein</topology>
    </subcellularLocation>
</comment>
<accession>A0A835LSK6</accession>
<evidence type="ECO:0000256" key="6">
    <source>
        <dbReference type="ARBA" id="ARBA00022741"/>
    </source>
</evidence>
<dbReference type="Gene3D" id="1.10.510.10">
    <property type="entry name" value="Transferase(Phosphotransferase) domain 1"/>
    <property type="match status" value="1"/>
</dbReference>
<dbReference type="PANTHER" id="PTHR47982">
    <property type="entry name" value="PROLINE-RICH RECEPTOR-LIKE PROTEIN KINASE PERK4"/>
    <property type="match status" value="1"/>
</dbReference>
<evidence type="ECO:0000256" key="5">
    <source>
        <dbReference type="ARBA" id="ARBA00022692"/>
    </source>
</evidence>
<evidence type="ECO:0000256" key="11">
    <source>
        <dbReference type="ARBA" id="ARBA00048679"/>
    </source>
</evidence>
<dbReference type="EC" id="2.7.11.1" evidence="2"/>
<dbReference type="EMBL" id="JADFTS010000005">
    <property type="protein sequence ID" value="KAF9606623.1"/>
    <property type="molecule type" value="Genomic_DNA"/>
</dbReference>
<name>A0A835LSK6_9MAGN</name>
<evidence type="ECO:0000256" key="2">
    <source>
        <dbReference type="ARBA" id="ARBA00012513"/>
    </source>
</evidence>
<evidence type="ECO:0000259" key="12">
    <source>
        <dbReference type="Pfam" id="PF07714"/>
    </source>
</evidence>
<evidence type="ECO:0000256" key="1">
    <source>
        <dbReference type="ARBA" id="ARBA00004162"/>
    </source>
</evidence>
<dbReference type="InterPro" id="IPR001245">
    <property type="entry name" value="Ser-Thr/Tyr_kinase_cat_dom"/>
</dbReference>
<evidence type="ECO:0000313" key="14">
    <source>
        <dbReference type="Proteomes" id="UP000631114"/>
    </source>
</evidence>
<organism evidence="13 14">
    <name type="scientific">Coptis chinensis</name>
    <dbReference type="NCBI Taxonomy" id="261450"/>
    <lineage>
        <taxon>Eukaryota</taxon>
        <taxon>Viridiplantae</taxon>
        <taxon>Streptophyta</taxon>
        <taxon>Embryophyta</taxon>
        <taxon>Tracheophyta</taxon>
        <taxon>Spermatophyta</taxon>
        <taxon>Magnoliopsida</taxon>
        <taxon>Ranunculales</taxon>
        <taxon>Ranunculaceae</taxon>
        <taxon>Coptidoideae</taxon>
        <taxon>Coptis</taxon>
    </lineage>
</organism>
<comment type="caution">
    <text evidence="13">The sequence shown here is derived from an EMBL/GenBank/DDBJ whole genome shotgun (WGS) entry which is preliminary data.</text>
</comment>
<comment type="catalytic activity">
    <reaction evidence="11">
        <text>L-seryl-[protein] + ATP = O-phospho-L-seryl-[protein] + ADP + H(+)</text>
        <dbReference type="Rhea" id="RHEA:17989"/>
        <dbReference type="Rhea" id="RHEA-COMP:9863"/>
        <dbReference type="Rhea" id="RHEA-COMP:11604"/>
        <dbReference type="ChEBI" id="CHEBI:15378"/>
        <dbReference type="ChEBI" id="CHEBI:29999"/>
        <dbReference type="ChEBI" id="CHEBI:30616"/>
        <dbReference type="ChEBI" id="CHEBI:83421"/>
        <dbReference type="ChEBI" id="CHEBI:456216"/>
        <dbReference type="EC" id="2.7.11.1"/>
    </reaction>
</comment>
<evidence type="ECO:0000256" key="4">
    <source>
        <dbReference type="ARBA" id="ARBA00022679"/>
    </source>
</evidence>
<dbReference type="InterPro" id="IPR011009">
    <property type="entry name" value="Kinase-like_dom_sf"/>
</dbReference>
<reference evidence="13 14" key="1">
    <citation type="submission" date="2020-10" db="EMBL/GenBank/DDBJ databases">
        <title>The Coptis chinensis genome and diversification of protoberbering-type alkaloids.</title>
        <authorList>
            <person name="Wang B."/>
            <person name="Shu S."/>
            <person name="Song C."/>
            <person name="Liu Y."/>
        </authorList>
    </citation>
    <scope>NUCLEOTIDE SEQUENCE [LARGE SCALE GENOMIC DNA]</scope>
    <source>
        <strain evidence="13">HL-2020</strain>
        <tissue evidence="13">Leaf</tissue>
    </source>
</reference>
<gene>
    <name evidence="13" type="ORF">IFM89_027146</name>
</gene>
<dbReference type="AlphaFoldDB" id="A0A835LSK6"/>
<protein>
    <recommendedName>
        <fullName evidence="2">non-specific serine/threonine protein kinase</fullName>
        <ecNumber evidence="2">2.7.11.1</ecNumber>
    </recommendedName>
</protein>